<protein>
    <recommendedName>
        <fullName evidence="6">OmpA-like domain-containing protein</fullName>
    </recommendedName>
</protein>
<dbReference type="RefSeq" id="WP_338229637.1">
    <property type="nucleotide sequence ID" value="NZ_BTPE01000011.1"/>
</dbReference>
<evidence type="ECO:0000256" key="1">
    <source>
        <dbReference type="ARBA" id="ARBA00004442"/>
    </source>
</evidence>
<feature type="signal peptide" evidence="5">
    <location>
        <begin position="1"/>
        <end position="18"/>
    </location>
</feature>
<dbReference type="Pfam" id="PF00691">
    <property type="entry name" value="OmpA"/>
    <property type="match status" value="1"/>
</dbReference>
<dbReference type="Gene3D" id="3.30.1330.60">
    <property type="entry name" value="OmpA-like domain"/>
    <property type="match status" value="1"/>
</dbReference>
<keyword evidence="5" id="KW-0732">Signal</keyword>
<dbReference type="CDD" id="cd07185">
    <property type="entry name" value="OmpA_C-like"/>
    <property type="match status" value="1"/>
</dbReference>
<evidence type="ECO:0000259" key="6">
    <source>
        <dbReference type="PROSITE" id="PS51123"/>
    </source>
</evidence>
<dbReference type="InterPro" id="IPR006665">
    <property type="entry name" value="OmpA-like"/>
</dbReference>
<keyword evidence="3" id="KW-0998">Cell outer membrane</keyword>
<reference evidence="7 8" key="1">
    <citation type="submission" date="2023-08" db="EMBL/GenBank/DDBJ databases">
        <title>Draft genome sequence of Algoriphagus taiwanensis.</title>
        <authorList>
            <person name="Takatani N."/>
            <person name="Hosokawa M."/>
            <person name="Sawabe T."/>
        </authorList>
    </citation>
    <scope>NUCLEOTIDE SEQUENCE [LARGE SCALE GENOMIC DNA]</scope>
    <source>
        <strain evidence="7 8">JCM 19755</strain>
    </source>
</reference>
<gene>
    <name evidence="7" type="ORF">Ataiwa_30910</name>
</gene>
<evidence type="ECO:0000256" key="4">
    <source>
        <dbReference type="PROSITE-ProRule" id="PRU00473"/>
    </source>
</evidence>
<dbReference type="EMBL" id="BTPE01000011">
    <property type="protein sequence ID" value="GMQ34818.1"/>
    <property type="molecule type" value="Genomic_DNA"/>
</dbReference>
<proteinExistence type="predicted"/>
<name>A0ABQ6Q417_9BACT</name>
<feature type="chain" id="PRO_5046653500" description="OmpA-like domain-containing protein" evidence="5">
    <location>
        <begin position="19"/>
        <end position="275"/>
    </location>
</feature>
<dbReference type="InterPro" id="IPR050330">
    <property type="entry name" value="Bact_OuterMem_StrucFunc"/>
</dbReference>
<dbReference type="InterPro" id="IPR006664">
    <property type="entry name" value="OMP_bac"/>
</dbReference>
<dbReference type="PANTHER" id="PTHR30329:SF21">
    <property type="entry name" value="LIPOPROTEIN YIAD-RELATED"/>
    <property type="match status" value="1"/>
</dbReference>
<accession>A0ABQ6Q417</accession>
<evidence type="ECO:0000256" key="2">
    <source>
        <dbReference type="ARBA" id="ARBA00023136"/>
    </source>
</evidence>
<evidence type="ECO:0000256" key="3">
    <source>
        <dbReference type="ARBA" id="ARBA00023237"/>
    </source>
</evidence>
<feature type="domain" description="OmpA-like" evidence="6">
    <location>
        <begin position="159"/>
        <end position="275"/>
    </location>
</feature>
<sequence>MKILLFALFTITSGIAFGQNNLPCQEKEIFSPLPNHEMVGCEDREFDSFPINFLDAQGNRNQETKEGQKIVTYYRWQGNWDDRPSKAMIFKNYQNAVEKLGGELLYSGSAAYFYFEKSGNKYWMEVNSDGSGDYSVTLIREDTMTQYVSWTAKEINKAMAEDGQVSFYGILFDTDQATLRPESEDTLKEIATFLKENPQIKVYLVGHTDNTGNPEHNLSLSKRRAEATVQYLIQKHEVPESQIKPEGVGELSPVASNLSEEGKAKNRRVVMVLRK</sequence>
<dbReference type="Proteomes" id="UP001307705">
    <property type="component" value="Unassembled WGS sequence"/>
</dbReference>
<keyword evidence="2 4" id="KW-0472">Membrane</keyword>
<dbReference type="PRINTS" id="PR01023">
    <property type="entry name" value="NAFLGMOTY"/>
</dbReference>
<keyword evidence="8" id="KW-1185">Reference proteome</keyword>
<evidence type="ECO:0000313" key="7">
    <source>
        <dbReference type="EMBL" id="GMQ34818.1"/>
    </source>
</evidence>
<dbReference type="PANTHER" id="PTHR30329">
    <property type="entry name" value="STATOR ELEMENT OF FLAGELLAR MOTOR COMPLEX"/>
    <property type="match status" value="1"/>
</dbReference>
<dbReference type="PRINTS" id="PR01021">
    <property type="entry name" value="OMPADOMAIN"/>
</dbReference>
<comment type="subcellular location">
    <subcellularLocation>
        <location evidence="1">Cell outer membrane</location>
    </subcellularLocation>
</comment>
<organism evidence="7 8">
    <name type="scientific">Algoriphagus taiwanensis</name>
    <dbReference type="NCBI Taxonomy" id="1445656"/>
    <lineage>
        <taxon>Bacteria</taxon>
        <taxon>Pseudomonadati</taxon>
        <taxon>Bacteroidota</taxon>
        <taxon>Cytophagia</taxon>
        <taxon>Cytophagales</taxon>
        <taxon>Cyclobacteriaceae</taxon>
        <taxon>Algoriphagus</taxon>
    </lineage>
</organism>
<evidence type="ECO:0000256" key="5">
    <source>
        <dbReference type="SAM" id="SignalP"/>
    </source>
</evidence>
<comment type="caution">
    <text evidence="7">The sequence shown here is derived from an EMBL/GenBank/DDBJ whole genome shotgun (WGS) entry which is preliminary data.</text>
</comment>
<evidence type="ECO:0000313" key="8">
    <source>
        <dbReference type="Proteomes" id="UP001307705"/>
    </source>
</evidence>
<dbReference type="InterPro" id="IPR036737">
    <property type="entry name" value="OmpA-like_sf"/>
</dbReference>
<dbReference type="SUPFAM" id="SSF103088">
    <property type="entry name" value="OmpA-like"/>
    <property type="match status" value="1"/>
</dbReference>
<dbReference type="PROSITE" id="PS51123">
    <property type="entry name" value="OMPA_2"/>
    <property type="match status" value="1"/>
</dbReference>